<proteinExistence type="inferred from homology"/>
<feature type="transmembrane region" description="Helical" evidence="9">
    <location>
        <begin position="178"/>
        <end position="198"/>
    </location>
</feature>
<dbReference type="GO" id="GO:0006935">
    <property type="term" value="P:chemotaxis"/>
    <property type="evidence" value="ECO:0007669"/>
    <property type="project" value="InterPro"/>
</dbReference>
<dbReference type="NCBIfam" id="NF006527">
    <property type="entry name" value="PRK08990.1"/>
    <property type="match status" value="1"/>
</dbReference>
<dbReference type="InterPro" id="IPR000540">
    <property type="entry name" value="Flag_MotA_CS"/>
</dbReference>
<dbReference type="InterPro" id="IPR002898">
    <property type="entry name" value="MotA_ExbB_proton_chnl"/>
</dbReference>
<dbReference type="Proteomes" id="UP000094379">
    <property type="component" value="Unassembled WGS sequence"/>
</dbReference>
<keyword evidence="12" id="KW-1185">Reference proteome</keyword>
<evidence type="ECO:0000313" key="11">
    <source>
        <dbReference type="EMBL" id="ODN67711.1"/>
    </source>
</evidence>
<feature type="domain" description="MotA/TolQ/ExbB proton channel" evidence="10">
    <location>
        <begin position="98"/>
        <end position="214"/>
    </location>
</feature>
<feature type="transmembrane region" description="Helical" evidence="9">
    <location>
        <begin position="149"/>
        <end position="166"/>
    </location>
</feature>
<protein>
    <submittedName>
        <fullName evidence="11">Chemotaxis protein PomA</fullName>
    </submittedName>
</protein>
<dbReference type="PROSITE" id="PS01307">
    <property type="entry name" value="MOTA"/>
    <property type="match status" value="1"/>
</dbReference>
<keyword evidence="8 9" id="KW-0472">Membrane</keyword>
<keyword evidence="7 9" id="KW-1133">Transmembrane helix</keyword>
<evidence type="ECO:0000256" key="2">
    <source>
        <dbReference type="ARBA" id="ARBA00008038"/>
    </source>
</evidence>
<evidence type="ECO:0000256" key="3">
    <source>
        <dbReference type="ARBA" id="ARBA00022448"/>
    </source>
</evidence>
<dbReference type="PANTHER" id="PTHR30433">
    <property type="entry name" value="CHEMOTAXIS PROTEIN MOTA"/>
    <property type="match status" value="1"/>
</dbReference>
<keyword evidence="6" id="KW-0283">Flagellar rotation</keyword>
<dbReference type="GO" id="GO:0005886">
    <property type="term" value="C:plasma membrane"/>
    <property type="evidence" value="ECO:0007669"/>
    <property type="project" value="UniProtKB-SubCell"/>
</dbReference>
<keyword evidence="4" id="KW-1003">Cell membrane</keyword>
<dbReference type="PANTHER" id="PTHR30433:SF2">
    <property type="entry name" value="MOTILITY PROTEIN A"/>
    <property type="match status" value="1"/>
</dbReference>
<evidence type="ECO:0000256" key="9">
    <source>
        <dbReference type="SAM" id="Phobius"/>
    </source>
</evidence>
<keyword evidence="5 9" id="KW-0812">Transmembrane</keyword>
<comment type="subcellular location">
    <subcellularLocation>
        <location evidence="1">Cell membrane</location>
        <topology evidence="1">Multi-pass membrane protein</topology>
    </subcellularLocation>
</comment>
<comment type="caution">
    <text evidence="11">The sequence shown here is derived from an EMBL/GenBank/DDBJ whole genome shotgun (WGS) entry which is preliminary data.</text>
</comment>
<dbReference type="InterPro" id="IPR047055">
    <property type="entry name" value="MotA-like"/>
</dbReference>
<dbReference type="GO" id="GO:0071978">
    <property type="term" value="P:bacterial-type flagellum-dependent swarming motility"/>
    <property type="evidence" value="ECO:0007669"/>
    <property type="project" value="InterPro"/>
</dbReference>
<evidence type="ECO:0000256" key="1">
    <source>
        <dbReference type="ARBA" id="ARBA00004651"/>
    </source>
</evidence>
<dbReference type="Pfam" id="PF01618">
    <property type="entry name" value="MotA_ExbB"/>
    <property type="match status" value="1"/>
</dbReference>
<dbReference type="PATRIC" id="fig|291169.3.peg.548"/>
<keyword evidence="3" id="KW-0813">Transport</keyword>
<dbReference type="STRING" id="291169.A9E74_00545"/>
<dbReference type="EMBL" id="MCRI01000003">
    <property type="protein sequence ID" value="ODN67711.1"/>
    <property type="molecule type" value="Genomic_DNA"/>
</dbReference>
<evidence type="ECO:0000313" key="12">
    <source>
        <dbReference type="Proteomes" id="UP000094379"/>
    </source>
</evidence>
<evidence type="ECO:0000256" key="4">
    <source>
        <dbReference type="ARBA" id="ARBA00022475"/>
    </source>
</evidence>
<dbReference type="AlphaFoldDB" id="A0A1E3GWJ7"/>
<organism evidence="11 12">
    <name type="scientific">Methylophaga muralis</name>
    <dbReference type="NCBI Taxonomy" id="291169"/>
    <lineage>
        <taxon>Bacteria</taxon>
        <taxon>Pseudomonadati</taxon>
        <taxon>Pseudomonadota</taxon>
        <taxon>Gammaproteobacteria</taxon>
        <taxon>Thiotrichales</taxon>
        <taxon>Piscirickettsiaceae</taxon>
        <taxon>Methylophaga</taxon>
    </lineage>
</organism>
<feature type="transmembrane region" description="Helical" evidence="9">
    <location>
        <begin position="33"/>
        <end position="52"/>
    </location>
</feature>
<evidence type="ECO:0000256" key="8">
    <source>
        <dbReference type="ARBA" id="ARBA00023136"/>
    </source>
</evidence>
<sequence length="257" mass="27460">MDLATLLGFLIAWSLIIATIALGAAASTFINTPSFMIVVGGTFAVVMMRFTLKQFIGSMKTATKAFLHKSEDPSEIIASVVQLAGIARKEGLLALERQEVKNPALALGIRMLVDGHEPAVVRKALNTEMNETVNRHSIGQQIFQQIGDAAPAMGMIGTLVGLVQMLSNMSDPKSIGPAMAIALLTTLYGAMIANMFALPVADKLALRSNEELMNKSIIIESVMGIQEGQNPKVLEELLKNYLPASKRDAEAPAPAEA</sequence>
<gene>
    <name evidence="11" type="primary">pomA_2</name>
    <name evidence="11" type="ORF">A9E74_00545</name>
</gene>
<accession>A0A1E3GWJ7</accession>
<evidence type="ECO:0000256" key="7">
    <source>
        <dbReference type="ARBA" id="ARBA00022989"/>
    </source>
</evidence>
<reference evidence="11 12" key="1">
    <citation type="submission" date="2016-07" db="EMBL/GenBank/DDBJ databases">
        <title>Draft Genome Sequence of Methylophaga muralis Bur 1.</title>
        <authorList>
            <person name="Vasilenko O.V."/>
            <person name="Doronina N.V."/>
            <person name="Shmareva M.N."/>
            <person name="Tarlachkov S.V."/>
            <person name="Mustakhimov I."/>
            <person name="Trotsenko Y.A."/>
        </authorList>
    </citation>
    <scope>NUCLEOTIDE SEQUENCE [LARGE SCALE GENOMIC DNA]</scope>
    <source>
        <strain evidence="11 12">Bur 1</strain>
    </source>
</reference>
<dbReference type="RefSeq" id="WP_069295103.1">
    <property type="nucleotide sequence ID" value="NZ_MCRI01000003.1"/>
</dbReference>
<comment type="similarity">
    <text evidence="2">Belongs to the MotA family.</text>
</comment>
<evidence type="ECO:0000259" key="10">
    <source>
        <dbReference type="Pfam" id="PF01618"/>
    </source>
</evidence>
<evidence type="ECO:0000256" key="5">
    <source>
        <dbReference type="ARBA" id="ARBA00022692"/>
    </source>
</evidence>
<name>A0A1E3GWJ7_9GAMM</name>
<evidence type="ECO:0000256" key="6">
    <source>
        <dbReference type="ARBA" id="ARBA00022779"/>
    </source>
</evidence>